<accession>A0A0C9PXE5</accession>
<dbReference type="InterPro" id="IPR017438">
    <property type="entry name" value="ATP-NAD_kinase_N"/>
</dbReference>
<dbReference type="PANTHER" id="PTHR12358:SF54">
    <property type="entry name" value="SPHINGOSINE KINASE RELATED PROTEIN"/>
    <property type="match status" value="1"/>
</dbReference>
<dbReference type="Proteomes" id="UP000032552">
    <property type="component" value="Unassembled WGS sequence"/>
</dbReference>
<dbReference type="PANTHER" id="PTHR12358">
    <property type="entry name" value="SPHINGOSINE KINASE"/>
    <property type="match status" value="1"/>
</dbReference>
<keyword evidence="7" id="KW-0594">Phospholipid biosynthesis</keyword>
<organism evidence="10 11">
    <name type="scientific">Lacticaseibacillus paracasei NRIC 0644</name>
    <dbReference type="NCBI Taxonomy" id="1435038"/>
    <lineage>
        <taxon>Bacteria</taxon>
        <taxon>Bacillati</taxon>
        <taxon>Bacillota</taxon>
        <taxon>Bacilli</taxon>
        <taxon>Lactobacillales</taxon>
        <taxon>Lactobacillaceae</taxon>
        <taxon>Lacticaseibacillus</taxon>
    </lineage>
</organism>
<keyword evidence="7" id="KW-0443">Lipid metabolism</keyword>
<evidence type="ECO:0000256" key="2">
    <source>
        <dbReference type="ARBA" id="ARBA00005983"/>
    </source>
</evidence>
<name>A0A0C9PXE5_LACPA</name>
<evidence type="ECO:0000256" key="6">
    <source>
        <dbReference type="ARBA" id="ARBA00022840"/>
    </source>
</evidence>
<dbReference type="GO" id="GO:0008654">
    <property type="term" value="P:phospholipid biosynthetic process"/>
    <property type="evidence" value="ECO:0007669"/>
    <property type="project" value="UniProtKB-KW"/>
</dbReference>
<gene>
    <name evidence="10" type="ORF">LC0644_1378</name>
</gene>
<keyword evidence="3" id="KW-0808">Transferase</keyword>
<dbReference type="GO" id="GO:0005524">
    <property type="term" value="F:ATP binding"/>
    <property type="evidence" value="ECO:0007669"/>
    <property type="project" value="UniProtKB-KW"/>
</dbReference>
<proteinExistence type="inferred from homology"/>
<dbReference type="Pfam" id="PF19279">
    <property type="entry name" value="YegS_C"/>
    <property type="match status" value="1"/>
</dbReference>
<feature type="domain" description="DAGKc" evidence="9">
    <location>
        <begin position="1"/>
        <end position="138"/>
    </location>
</feature>
<dbReference type="SUPFAM" id="SSF111331">
    <property type="entry name" value="NAD kinase/diacylglycerol kinase-like"/>
    <property type="match status" value="1"/>
</dbReference>
<dbReference type="EMBL" id="BAYM01000088">
    <property type="protein sequence ID" value="GAN36789.1"/>
    <property type="molecule type" value="Genomic_DNA"/>
</dbReference>
<dbReference type="InterPro" id="IPR016064">
    <property type="entry name" value="NAD/diacylglycerol_kinase_sf"/>
</dbReference>
<comment type="caution">
    <text evidence="10">The sequence shown here is derived from an EMBL/GenBank/DDBJ whole genome shotgun (WGS) entry which is preliminary data.</text>
</comment>
<sequence length="316" mass="35214">MTAVFYYIIYNPAAGGGSSIPIYKQVKAVLDQRHLAYAIKTSRYPGHTNVITKQIGDFNRREHPVLLVIGGDGTLNQAINGLAGTRQSEIPVAYVPAGSGNDFARGIGMSEDPMHALEQVLQATEAVTIDIGRFHERTRGESGYFVNNIGIGFDAAVVNAANRSDSKQLLNRLHLGKLTYLFHVVGMLMTRRPFPVAVYEKGVRHFFHRAYICTTTNIPYFGGGIRLYKPANPTDGKLDLVIVEWFNIVSWALAMIQLMRGKKPTSRATHIFHADKLTVETSSLEFGQMDGEEMGTRPFEIDFSMAKQKFWIDRSI</sequence>
<dbReference type="SMART" id="SM00046">
    <property type="entry name" value="DAGKc"/>
    <property type="match status" value="1"/>
</dbReference>
<dbReference type="GO" id="GO:0016301">
    <property type="term" value="F:kinase activity"/>
    <property type="evidence" value="ECO:0007669"/>
    <property type="project" value="UniProtKB-KW"/>
</dbReference>
<evidence type="ECO:0000313" key="10">
    <source>
        <dbReference type="EMBL" id="GAN36789.1"/>
    </source>
</evidence>
<reference evidence="11" key="1">
    <citation type="submission" date="2014-05" db="EMBL/GenBank/DDBJ databases">
        <title>Whole genome sequencing of Lactobacillus casei NRIC0644.</title>
        <authorList>
            <person name="Atarashi H."/>
            <person name="Yoshida Y."/>
            <person name="Fujimura S."/>
            <person name="Tanaka N."/>
            <person name="Shiwa Y."/>
            <person name="Yoshikawa H."/>
            <person name="Okada S."/>
            <person name="Nakagawa J."/>
        </authorList>
    </citation>
    <scope>NUCLEOTIDE SEQUENCE [LARGE SCALE GENOMIC DNA]</scope>
    <source>
        <strain evidence="11">NRIC0644</strain>
    </source>
</reference>
<dbReference type="InterPro" id="IPR001206">
    <property type="entry name" value="Diacylglycerol_kinase_cat_dom"/>
</dbReference>
<keyword evidence="5 10" id="KW-0418">Kinase</keyword>
<dbReference type="InterPro" id="IPR045540">
    <property type="entry name" value="YegS/DAGK_C"/>
</dbReference>
<keyword evidence="4" id="KW-0547">Nucleotide-binding</keyword>
<dbReference type="AlphaFoldDB" id="A0A0C9PXE5"/>
<keyword evidence="6" id="KW-0067">ATP-binding</keyword>
<evidence type="ECO:0000259" key="9">
    <source>
        <dbReference type="PROSITE" id="PS50146"/>
    </source>
</evidence>
<evidence type="ECO:0000256" key="1">
    <source>
        <dbReference type="ARBA" id="ARBA00001946"/>
    </source>
</evidence>
<dbReference type="PROSITE" id="PS50146">
    <property type="entry name" value="DAGK"/>
    <property type="match status" value="1"/>
</dbReference>
<comment type="cofactor">
    <cofactor evidence="1">
        <name>Mg(2+)</name>
        <dbReference type="ChEBI" id="CHEBI:18420"/>
    </cofactor>
</comment>
<evidence type="ECO:0000256" key="4">
    <source>
        <dbReference type="ARBA" id="ARBA00022741"/>
    </source>
</evidence>
<comment type="similarity">
    <text evidence="2">Belongs to the diacylglycerol/lipid kinase family.</text>
</comment>
<protein>
    <submittedName>
        <fullName evidence="10">Diacylglycerol kinase</fullName>
    </submittedName>
</protein>
<dbReference type="InterPro" id="IPR050187">
    <property type="entry name" value="Lipid_Phosphate_FormReg"/>
</dbReference>
<dbReference type="Gene3D" id="3.40.50.10330">
    <property type="entry name" value="Probable inorganic polyphosphate/atp-NAD kinase, domain 1"/>
    <property type="match status" value="1"/>
</dbReference>
<dbReference type="InterPro" id="IPR005218">
    <property type="entry name" value="Diacylglycerol/lipid_kinase"/>
</dbReference>
<evidence type="ECO:0000256" key="8">
    <source>
        <dbReference type="ARBA" id="ARBA00023264"/>
    </source>
</evidence>
<evidence type="ECO:0000256" key="5">
    <source>
        <dbReference type="ARBA" id="ARBA00022777"/>
    </source>
</evidence>
<dbReference type="RefSeq" id="WP_003570166.1">
    <property type="nucleotide sequence ID" value="NZ_BAYM01000088.1"/>
</dbReference>
<evidence type="ECO:0000256" key="7">
    <source>
        <dbReference type="ARBA" id="ARBA00023209"/>
    </source>
</evidence>
<dbReference type="Pfam" id="PF00781">
    <property type="entry name" value="DAGK_cat"/>
    <property type="match status" value="1"/>
</dbReference>
<keyword evidence="8" id="KW-1208">Phospholipid metabolism</keyword>
<evidence type="ECO:0000313" key="11">
    <source>
        <dbReference type="Proteomes" id="UP000032552"/>
    </source>
</evidence>
<evidence type="ECO:0000256" key="3">
    <source>
        <dbReference type="ARBA" id="ARBA00022679"/>
    </source>
</evidence>
<dbReference type="Gene3D" id="2.60.200.40">
    <property type="match status" value="1"/>
</dbReference>
<dbReference type="NCBIfam" id="TIGR00147">
    <property type="entry name" value="YegS/Rv2252/BmrU family lipid kinase"/>
    <property type="match status" value="1"/>
</dbReference>
<keyword evidence="7" id="KW-0444">Lipid biosynthesis</keyword>